<evidence type="ECO:0000313" key="6">
    <source>
        <dbReference type="EMBL" id="TLQ38948.1"/>
    </source>
</evidence>
<evidence type="ECO:0000313" key="7">
    <source>
        <dbReference type="Proteomes" id="UP000305921"/>
    </source>
</evidence>
<dbReference type="GO" id="GO:0045892">
    <property type="term" value="P:negative regulation of DNA-templated transcription"/>
    <property type="evidence" value="ECO:0007669"/>
    <property type="project" value="TreeGrafter"/>
</dbReference>
<dbReference type="EMBL" id="VAWE01000003">
    <property type="protein sequence ID" value="TLQ38948.1"/>
    <property type="molecule type" value="Genomic_DNA"/>
</dbReference>
<dbReference type="SMART" id="SM00866">
    <property type="entry name" value="UTRA"/>
    <property type="match status" value="1"/>
</dbReference>
<dbReference type="PANTHER" id="PTHR44846">
    <property type="entry name" value="MANNOSYL-D-GLYCERATE TRANSPORT/METABOLISM SYSTEM REPRESSOR MNGR-RELATED"/>
    <property type="match status" value="1"/>
</dbReference>
<name>A0A5R9DRC5_9ACTN</name>
<keyword evidence="2" id="KW-0238">DNA-binding</keyword>
<dbReference type="GO" id="GO:0003700">
    <property type="term" value="F:DNA-binding transcription factor activity"/>
    <property type="evidence" value="ECO:0007669"/>
    <property type="project" value="InterPro"/>
</dbReference>
<dbReference type="InterPro" id="IPR050679">
    <property type="entry name" value="Bact_HTH_transcr_reg"/>
</dbReference>
<dbReference type="GO" id="GO:0003677">
    <property type="term" value="F:DNA binding"/>
    <property type="evidence" value="ECO:0007669"/>
    <property type="project" value="UniProtKB-KW"/>
</dbReference>
<evidence type="ECO:0000256" key="3">
    <source>
        <dbReference type="ARBA" id="ARBA00023163"/>
    </source>
</evidence>
<dbReference type="SUPFAM" id="SSF46785">
    <property type="entry name" value="Winged helix' DNA-binding domain"/>
    <property type="match status" value="1"/>
</dbReference>
<dbReference type="Gene3D" id="3.40.1410.10">
    <property type="entry name" value="Chorismate lyase-like"/>
    <property type="match status" value="1"/>
</dbReference>
<dbReference type="AlphaFoldDB" id="A0A5R9DRC5"/>
<dbReference type="Gene3D" id="1.10.10.10">
    <property type="entry name" value="Winged helix-like DNA-binding domain superfamily/Winged helix DNA-binding domain"/>
    <property type="match status" value="1"/>
</dbReference>
<dbReference type="Proteomes" id="UP000305921">
    <property type="component" value="Unassembled WGS sequence"/>
</dbReference>
<dbReference type="InterPro" id="IPR028978">
    <property type="entry name" value="Chorismate_lyase_/UTRA_dom_sf"/>
</dbReference>
<sequence length="253" mass="26691">MADGSSERSAPYLRVAAALRGRIADGTLTPGDRLPSRGELGREFGVGENVIRRAQELLIDEGALEGRAGSGTYVRAPIERRTLLRTPRGQGGRSPAPAGFTGTWESDSTAKVAAPPAIAARLALEPGALCVRTVYEFLADRQPALLATSWEPMAITGGTVVVLPEGGPLAGHGVVARMAHLGVTVARVVEKPRPVHVDREQAQMLGIAAGAQATLIERTHYDASGRPVETADILIPADRWDIAYDITLPVADI</sequence>
<dbReference type="SMART" id="SM00345">
    <property type="entry name" value="HTH_GNTR"/>
    <property type="match status" value="1"/>
</dbReference>
<reference evidence="6 7" key="1">
    <citation type="submission" date="2019-05" db="EMBL/GenBank/DDBJ databases">
        <title>Streptomyces marianii sp. nov., a novel marine actinomycete from southern coast of India.</title>
        <authorList>
            <person name="Iniyan A.M."/>
            <person name="Wink J."/>
            <person name="Ramprasad E."/>
            <person name="Ramana C.V."/>
            <person name="Bunk B."/>
            <person name="Sproer C."/>
            <person name="Joseph F.-J.R.S."/>
            <person name="Vincent S.G.P."/>
        </authorList>
    </citation>
    <scope>NUCLEOTIDE SEQUENCE [LARGE SCALE GENOMIC DNA]</scope>
    <source>
        <strain evidence="6 7">ICN19</strain>
    </source>
</reference>
<dbReference type="CDD" id="cd07377">
    <property type="entry name" value="WHTH_GntR"/>
    <property type="match status" value="1"/>
</dbReference>
<dbReference type="PROSITE" id="PS50949">
    <property type="entry name" value="HTH_GNTR"/>
    <property type="match status" value="1"/>
</dbReference>
<feature type="domain" description="HTH gntR-type" evidence="5">
    <location>
        <begin position="9"/>
        <end position="77"/>
    </location>
</feature>
<dbReference type="OrthoDB" id="4532751at2"/>
<proteinExistence type="predicted"/>
<feature type="region of interest" description="Disordered" evidence="4">
    <location>
        <begin position="85"/>
        <end position="104"/>
    </location>
</feature>
<dbReference type="Pfam" id="PF00392">
    <property type="entry name" value="GntR"/>
    <property type="match status" value="1"/>
</dbReference>
<dbReference type="RefSeq" id="WP_138058318.1">
    <property type="nucleotide sequence ID" value="NZ_VAWE01000003.1"/>
</dbReference>
<dbReference type="Pfam" id="PF07702">
    <property type="entry name" value="UTRA"/>
    <property type="match status" value="1"/>
</dbReference>
<evidence type="ECO:0000259" key="5">
    <source>
        <dbReference type="PROSITE" id="PS50949"/>
    </source>
</evidence>
<dbReference type="InterPro" id="IPR000524">
    <property type="entry name" value="Tscrpt_reg_HTH_GntR"/>
</dbReference>
<gene>
    <name evidence="6" type="ORF">FEF34_39695</name>
</gene>
<keyword evidence="1" id="KW-0805">Transcription regulation</keyword>
<evidence type="ECO:0000256" key="1">
    <source>
        <dbReference type="ARBA" id="ARBA00023015"/>
    </source>
</evidence>
<accession>A0A5R9DRC5</accession>
<keyword evidence="7" id="KW-1185">Reference proteome</keyword>
<dbReference type="InterPro" id="IPR036388">
    <property type="entry name" value="WH-like_DNA-bd_sf"/>
</dbReference>
<organism evidence="6 7">
    <name type="scientific">Streptomyces marianii</name>
    <dbReference type="NCBI Taxonomy" id="1817406"/>
    <lineage>
        <taxon>Bacteria</taxon>
        <taxon>Bacillati</taxon>
        <taxon>Actinomycetota</taxon>
        <taxon>Actinomycetes</taxon>
        <taxon>Kitasatosporales</taxon>
        <taxon>Streptomycetaceae</taxon>
        <taxon>Streptomyces</taxon>
    </lineage>
</organism>
<evidence type="ECO:0000256" key="2">
    <source>
        <dbReference type="ARBA" id="ARBA00023125"/>
    </source>
</evidence>
<comment type="caution">
    <text evidence="6">The sequence shown here is derived from an EMBL/GenBank/DDBJ whole genome shotgun (WGS) entry which is preliminary data.</text>
</comment>
<keyword evidence="3" id="KW-0804">Transcription</keyword>
<dbReference type="PANTHER" id="PTHR44846:SF17">
    <property type="entry name" value="GNTR-FAMILY TRANSCRIPTIONAL REGULATOR"/>
    <property type="match status" value="1"/>
</dbReference>
<protein>
    <submittedName>
        <fullName evidence="6">GntR family transcriptional regulator</fullName>
    </submittedName>
</protein>
<dbReference type="SUPFAM" id="SSF64288">
    <property type="entry name" value="Chorismate lyase-like"/>
    <property type="match status" value="1"/>
</dbReference>
<dbReference type="InterPro" id="IPR011663">
    <property type="entry name" value="UTRA"/>
</dbReference>
<dbReference type="InterPro" id="IPR036390">
    <property type="entry name" value="WH_DNA-bd_sf"/>
</dbReference>
<evidence type="ECO:0000256" key="4">
    <source>
        <dbReference type="SAM" id="MobiDB-lite"/>
    </source>
</evidence>